<feature type="transmembrane region" description="Helical" evidence="2">
    <location>
        <begin position="370"/>
        <end position="388"/>
    </location>
</feature>
<feature type="transmembrane region" description="Helical" evidence="2">
    <location>
        <begin position="45"/>
        <end position="70"/>
    </location>
</feature>
<name>A0ABT2PD28_9MICO</name>
<organism evidence="3 4">
    <name type="scientific">Microbacterium memoriense</name>
    <dbReference type="NCBI Taxonomy" id="2978350"/>
    <lineage>
        <taxon>Bacteria</taxon>
        <taxon>Bacillati</taxon>
        <taxon>Actinomycetota</taxon>
        <taxon>Actinomycetes</taxon>
        <taxon>Micrococcales</taxon>
        <taxon>Microbacteriaceae</taxon>
        <taxon>Microbacterium</taxon>
    </lineage>
</organism>
<evidence type="ECO:0000313" key="3">
    <source>
        <dbReference type="EMBL" id="MCT9002479.1"/>
    </source>
</evidence>
<evidence type="ECO:0000313" key="4">
    <source>
        <dbReference type="Proteomes" id="UP001300496"/>
    </source>
</evidence>
<keyword evidence="4" id="KW-1185">Reference proteome</keyword>
<dbReference type="EMBL" id="JAODOR010000010">
    <property type="protein sequence ID" value="MCT9002479.1"/>
    <property type="molecule type" value="Genomic_DNA"/>
</dbReference>
<accession>A0ABT2PD28</accession>
<feature type="transmembrane region" description="Helical" evidence="2">
    <location>
        <begin position="189"/>
        <end position="209"/>
    </location>
</feature>
<feature type="transmembrane region" description="Helical" evidence="2">
    <location>
        <begin position="337"/>
        <end position="358"/>
    </location>
</feature>
<reference evidence="3 4" key="1">
    <citation type="journal article" date="2024" name="Int. J. Syst. Evol. Microbiol.">
        <title>Microbacterium memoriense sp. nov., a member of the Actinomycetota from marine beach sediment of the north coast of Portugal.</title>
        <authorList>
            <person name="Santos J.D.N.D."/>
            <person name="Klimek D."/>
            <person name="Calusinska M."/>
            <person name="Lobo-da-Cunha A."/>
            <person name="Catita J."/>
            <person name="Goncalves H."/>
            <person name="Gonzalez I."/>
            <person name="Lage O.M."/>
        </authorList>
    </citation>
    <scope>NUCLEOTIDE SEQUENCE [LARGE SCALE GENOMIC DNA]</scope>
    <source>
        <strain evidence="3 4">PMIC_1C1B</strain>
    </source>
</reference>
<comment type="caution">
    <text evidence="3">The sequence shown here is derived from an EMBL/GenBank/DDBJ whole genome shotgun (WGS) entry which is preliminary data.</text>
</comment>
<keyword evidence="2" id="KW-0472">Membrane</keyword>
<evidence type="ECO:0000256" key="2">
    <source>
        <dbReference type="SAM" id="Phobius"/>
    </source>
</evidence>
<feature type="transmembrane region" description="Helical" evidence="2">
    <location>
        <begin position="252"/>
        <end position="275"/>
    </location>
</feature>
<evidence type="ECO:0008006" key="5">
    <source>
        <dbReference type="Google" id="ProtNLM"/>
    </source>
</evidence>
<keyword evidence="2" id="KW-0812">Transmembrane</keyword>
<gene>
    <name evidence="3" type="ORF">N4R40_08900</name>
</gene>
<keyword evidence="2" id="KW-1133">Transmembrane helix</keyword>
<feature type="compositionally biased region" description="Basic and acidic residues" evidence="1">
    <location>
        <begin position="445"/>
        <end position="456"/>
    </location>
</feature>
<dbReference type="RefSeq" id="WP_261607009.1">
    <property type="nucleotide sequence ID" value="NZ_JAODOR010000010.1"/>
</dbReference>
<dbReference type="Proteomes" id="UP001300496">
    <property type="component" value="Unassembled WGS sequence"/>
</dbReference>
<feature type="region of interest" description="Disordered" evidence="1">
    <location>
        <begin position="416"/>
        <end position="456"/>
    </location>
</feature>
<sequence>MLSVLVRAGRVWLAHWPALLAWLLGGTLVHFLVLKLASFVGAQNAVGGILLLPVAALALLIAYVAMFLVVRDGMPGLRGLAPLPSDPTERRDAFLSGVLGGILPFVAFYAAWGFIREDVITYTNDAFEWQFIWGFSAALNGRDFDSAGTIDDLGINPLTIGLLVIAFVGRWAYKRYGDRVPHTFGSRRVFGVVAVYLEALWVYLAAYLITDLVGLVTGWVETRQGTVWLGDLRDGLTGWLAPLGILWDGVGWLLGEVGGIILLPLAWLTIAGVIYGQAVKATTPRLSGTRFTRVRARYGSIPARARRRISDFWDSLVVSRFRPVGAAIVLMWRAGPVLIGGYILLFTVVEFGLQWLLIGVSRALGPHEYLGFWVPMSVALVMIATLLVEPLRVAVIAATYDQTVTALADADRSAGDVESHVSGNSVGVAATRDRDEQPVGGIARQQDETGEVERDR</sequence>
<evidence type="ECO:0000256" key="1">
    <source>
        <dbReference type="SAM" id="MobiDB-lite"/>
    </source>
</evidence>
<feature type="transmembrane region" description="Helical" evidence="2">
    <location>
        <begin position="93"/>
        <end position="115"/>
    </location>
</feature>
<protein>
    <recommendedName>
        <fullName evidence="5">ABC transporter permease</fullName>
    </recommendedName>
</protein>
<proteinExistence type="predicted"/>
<feature type="transmembrane region" description="Helical" evidence="2">
    <location>
        <begin position="153"/>
        <end position="173"/>
    </location>
</feature>
<feature type="transmembrane region" description="Helical" evidence="2">
    <location>
        <begin position="12"/>
        <end position="33"/>
    </location>
</feature>